<protein>
    <recommendedName>
        <fullName evidence="2">DUF5683 domain-containing protein</fullName>
    </recommendedName>
</protein>
<dbReference type="OrthoDB" id="9813910at2"/>
<comment type="caution">
    <text evidence="3">The sequence shown here is derived from an EMBL/GenBank/DDBJ whole genome shotgun (WGS) entry which is preliminary data.</text>
</comment>
<dbReference type="AlphaFoldDB" id="A0A4Q5LAH5"/>
<dbReference type="EMBL" id="SEWE01000040">
    <property type="protein sequence ID" value="RYU77903.1"/>
    <property type="molecule type" value="Genomic_DNA"/>
</dbReference>
<dbReference type="InterPro" id="IPR043738">
    <property type="entry name" value="DUF5683"/>
</dbReference>
<feature type="chain" id="PRO_5020268814" description="DUF5683 domain-containing protein" evidence="1">
    <location>
        <begin position="26"/>
        <end position="222"/>
    </location>
</feature>
<keyword evidence="4" id="KW-1185">Reference proteome</keyword>
<proteinExistence type="predicted"/>
<evidence type="ECO:0000313" key="4">
    <source>
        <dbReference type="Proteomes" id="UP000294155"/>
    </source>
</evidence>
<dbReference type="Pfam" id="PF18935">
    <property type="entry name" value="DUF5683"/>
    <property type="match status" value="1"/>
</dbReference>
<keyword evidence="1" id="KW-0732">Signal</keyword>
<reference evidence="3 4" key="1">
    <citation type="submission" date="2019-02" db="EMBL/GenBank/DDBJ databases">
        <title>Bacterial novel species isolated from soil.</title>
        <authorList>
            <person name="Jung H.-Y."/>
        </authorList>
    </citation>
    <scope>NUCLEOTIDE SEQUENCE [LARGE SCALE GENOMIC DNA]</scope>
    <source>
        <strain evidence="3 4">1-3-3-3</strain>
    </source>
</reference>
<evidence type="ECO:0000313" key="3">
    <source>
        <dbReference type="EMBL" id="RYU77903.1"/>
    </source>
</evidence>
<name>A0A4Q5LAH5_9BACT</name>
<evidence type="ECO:0000259" key="2">
    <source>
        <dbReference type="Pfam" id="PF18935"/>
    </source>
</evidence>
<accession>A0A4Q5LAH5</accession>
<gene>
    <name evidence="3" type="ORF">EWM57_16355</name>
</gene>
<organism evidence="3 4">
    <name type="scientific">Hymenobacter persicinus</name>
    <dbReference type="NCBI Taxonomy" id="2025506"/>
    <lineage>
        <taxon>Bacteria</taxon>
        <taxon>Pseudomonadati</taxon>
        <taxon>Bacteroidota</taxon>
        <taxon>Cytophagia</taxon>
        <taxon>Cytophagales</taxon>
        <taxon>Hymenobacteraceae</taxon>
        <taxon>Hymenobacter</taxon>
    </lineage>
</organism>
<feature type="signal peptide" evidence="1">
    <location>
        <begin position="1"/>
        <end position="25"/>
    </location>
</feature>
<evidence type="ECO:0000256" key="1">
    <source>
        <dbReference type="SAM" id="SignalP"/>
    </source>
</evidence>
<dbReference type="Proteomes" id="UP000294155">
    <property type="component" value="Unassembled WGS sequence"/>
</dbReference>
<feature type="domain" description="DUF5683" evidence="2">
    <location>
        <begin position="59"/>
        <end position="209"/>
    </location>
</feature>
<dbReference type="RefSeq" id="WP_129922233.1">
    <property type="nucleotide sequence ID" value="NZ_SEWE01000040.1"/>
</dbReference>
<sequence>MMGLRTATAGLLLLAAFALPESALAQAEMTVGPDSAKVNTTAAVTDSSRRTEKLFGFRMTRPKKAGILSAILPGTGQIYNRKYWKLPLVYGAVGGTIYGEIYYQRLYSEFKQADANLNDGDKNTTKDVGPNTKEVDSVNIRRGLILYRTPRDQFYFYIGIAYGLNILDAVVDAHLKDFDISDDLSLHWQPTMIWMPTAVPTPGLSVTLNLNSRRSARPKLTL</sequence>